<dbReference type="Proteomes" id="UP000019471">
    <property type="component" value="Unassembled WGS sequence"/>
</dbReference>
<dbReference type="GeneID" id="19185421"/>
<dbReference type="RefSeq" id="XP_007739494.1">
    <property type="nucleotide sequence ID" value="XM_007741304.1"/>
</dbReference>
<evidence type="ECO:0000256" key="1">
    <source>
        <dbReference type="SAM" id="MobiDB-lite"/>
    </source>
</evidence>
<sequence length="429" mass="49800">MTLFDMFGLGAAITIFAIIGLRFLVHPRRKAALQISKVLLTEITLEGLFANEFLKAMDKHQPFEEFDSEDDFDCESRMDADARKYICHPVPGFNEMTHPYPGIDSTESLERSNEASRTHTPSRKPLPFKETNSPGRLRQIYVKYRPVRKFVEGRGLKGMVRNVASYLQTVGHWALVIGPYTYDIYEKNGSICVFVGEWEETPPGEEDRIKMKEVGKTVCTDEDIWKIGQCYTLPPLYPLFDMEACQYFTALMVYIRMKREKYDIGFNNCQRFVRLFARRIAIPDQRSVIDVLITMQRVYRMLPASFFTSAYQYSRCAGRVCLDILREFFSSELLETAFEHIRRTAKISFRAAFFLLTAGLLFGFLNMVRELKGWDVVEDRSKYVELLERFGFKDAELQHICLRGAFKGPNGMKDFFRQVVSKRRLLEGV</sequence>
<protein>
    <recommendedName>
        <fullName evidence="5">PPPDE domain-containing protein</fullName>
    </recommendedName>
</protein>
<dbReference type="HOGENOM" id="CLU_752277_0_0_1"/>
<keyword evidence="4" id="KW-1185">Reference proteome</keyword>
<feature type="region of interest" description="Disordered" evidence="1">
    <location>
        <begin position="101"/>
        <end position="131"/>
    </location>
</feature>
<dbReference type="EMBL" id="AMGX01000001">
    <property type="protein sequence ID" value="EXJ76177.1"/>
    <property type="molecule type" value="Genomic_DNA"/>
</dbReference>
<proteinExistence type="predicted"/>
<keyword evidence="2" id="KW-1133">Transmembrane helix</keyword>
<name>W9X6S0_9EURO</name>
<accession>W9X6S0</accession>
<feature type="compositionally biased region" description="Basic and acidic residues" evidence="1">
    <location>
        <begin position="108"/>
        <end position="117"/>
    </location>
</feature>
<keyword evidence="2" id="KW-0472">Membrane</keyword>
<organism evidence="3 4">
    <name type="scientific">Cladophialophora psammophila CBS 110553</name>
    <dbReference type="NCBI Taxonomy" id="1182543"/>
    <lineage>
        <taxon>Eukaryota</taxon>
        <taxon>Fungi</taxon>
        <taxon>Dikarya</taxon>
        <taxon>Ascomycota</taxon>
        <taxon>Pezizomycotina</taxon>
        <taxon>Eurotiomycetes</taxon>
        <taxon>Chaetothyriomycetidae</taxon>
        <taxon>Chaetothyriales</taxon>
        <taxon>Herpotrichiellaceae</taxon>
        <taxon>Cladophialophora</taxon>
    </lineage>
</organism>
<evidence type="ECO:0000313" key="3">
    <source>
        <dbReference type="EMBL" id="EXJ76177.1"/>
    </source>
</evidence>
<evidence type="ECO:0000313" key="4">
    <source>
        <dbReference type="Proteomes" id="UP000019471"/>
    </source>
</evidence>
<reference evidence="3 4" key="1">
    <citation type="submission" date="2013-03" db="EMBL/GenBank/DDBJ databases">
        <title>The Genome Sequence of Cladophialophora psammophila CBS 110553.</title>
        <authorList>
            <consortium name="The Broad Institute Genomics Platform"/>
            <person name="Cuomo C."/>
            <person name="de Hoog S."/>
            <person name="Gorbushina A."/>
            <person name="Walker B."/>
            <person name="Young S.K."/>
            <person name="Zeng Q."/>
            <person name="Gargeya S."/>
            <person name="Fitzgerald M."/>
            <person name="Haas B."/>
            <person name="Abouelleil A."/>
            <person name="Allen A.W."/>
            <person name="Alvarado L."/>
            <person name="Arachchi H.M."/>
            <person name="Berlin A.M."/>
            <person name="Chapman S.B."/>
            <person name="Gainer-Dewar J."/>
            <person name="Goldberg J."/>
            <person name="Griggs A."/>
            <person name="Gujja S."/>
            <person name="Hansen M."/>
            <person name="Howarth C."/>
            <person name="Imamovic A."/>
            <person name="Ireland A."/>
            <person name="Larimer J."/>
            <person name="McCowan C."/>
            <person name="Murphy C."/>
            <person name="Pearson M."/>
            <person name="Poon T.W."/>
            <person name="Priest M."/>
            <person name="Roberts A."/>
            <person name="Saif S."/>
            <person name="Shea T."/>
            <person name="Sisk P."/>
            <person name="Sykes S."/>
            <person name="Wortman J."/>
            <person name="Nusbaum C."/>
            <person name="Birren B."/>
        </authorList>
    </citation>
    <scope>NUCLEOTIDE SEQUENCE [LARGE SCALE GENOMIC DNA]</scope>
    <source>
        <strain evidence="3 4">CBS 110553</strain>
    </source>
</reference>
<dbReference type="OrthoDB" id="10309188at2759"/>
<evidence type="ECO:0008006" key="5">
    <source>
        <dbReference type="Google" id="ProtNLM"/>
    </source>
</evidence>
<gene>
    <name evidence="3" type="ORF">A1O5_00685</name>
</gene>
<keyword evidence="2" id="KW-0812">Transmembrane</keyword>
<comment type="caution">
    <text evidence="3">The sequence shown here is derived from an EMBL/GenBank/DDBJ whole genome shotgun (WGS) entry which is preliminary data.</text>
</comment>
<feature type="transmembrane region" description="Helical" evidence="2">
    <location>
        <begin position="6"/>
        <end position="25"/>
    </location>
</feature>
<dbReference type="AlphaFoldDB" id="W9X6S0"/>
<evidence type="ECO:0000256" key="2">
    <source>
        <dbReference type="SAM" id="Phobius"/>
    </source>
</evidence>
<feature type="transmembrane region" description="Helical" evidence="2">
    <location>
        <begin position="347"/>
        <end position="365"/>
    </location>
</feature>